<dbReference type="Proteomes" id="UP000029518">
    <property type="component" value="Chromosome"/>
</dbReference>
<evidence type="ECO:0000313" key="2">
    <source>
        <dbReference type="EMBL" id="AIQ57723.1"/>
    </source>
</evidence>
<keyword evidence="3" id="KW-1185">Reference proteome</keyword>
<keyword evidence="1" id="KW-0472">Membrane</keyword>
<gene>
    <name evidence="2" type="ORF">PBOR_12870</name>
</gene>
<sequence>MKFRKLLSLKQWSHIFRSSWQYIISPNVAMGDKLLFTIPALLYWVLPDFMPFIPIDDIGVTMLLMGWFVSRMDRKYPALKSLR</sequence>
<keyword evidence="1" id="KW-0812">Transmembrane</keyword>
<evidence type="ECO:0000256" key="1">
    <source>
        <dbReference type="SAM" id="Phobius"/>
    </source>
</evidence>
<dbReference type="AlphaFoldDB" id="A0A089LEZ2"/>
<protein>
    <recommendedName>
        <fullName evidence="4">DUF1232 domain-containing protein</fullName>
    </recommendedName>
</protein>
<keyword evidence="1" id="KW-1133">Transmembrane helix</keyword>
<evidence type="ECO:0008006" key="4">
    <source>
        <dbReference type="Google" id="ProtNLM"/>
    </source>
</evidence>
<dbReference type="RefSeq" id="WP_042211962.1">
    <property type="nucleotide sequence ID" value="NZ_CP009285.1"/>
</dbReference>
<dbReference type="EMBL" id="CP009285">
    <property type="protein sequence ID" value="AIQ57723.1"/>
    <property type="molecule type" value="Genomic_DNA"/>
</dbReference>
<dbReference type="OrthoDB" id="2657769at2"/>
<name>A0A089LEZ2_PAEBO</name>
<reference evidence="2" key="1">
    <citation type="submission" date="2014-08" db="EMBL/GenBank/DDBJ databases">
        <title>Comparative genomics of the Paenibacillus odorifer group.</title>
        <authorList>
            <person name="den Bakker H.C."/>
            <person name="Tsai Y.-C.Y.-C."/>
            <person name="Martin N."/>
            <person name="Korlach J."/>
            <person name="Wiedmann M."/>
        </authorList>
    </citation>
    <scope>NUCLEOTIDE SEQUENCE [LARGE SCALE GENOMIC DNA]</scope>
    <source>
        <strain evidence="2">DSM 13188</strain>
    </source>
</reference>
<evidence type="ECO:0000313" key="3">
    <source>
        <dbReference type="Proteomes" id="UP000029518"/>
    </source>
</evidence>
<proteinExistence type="predicted"/>
<feature type="transmembrane region" description="Helical" evidence="1">
    <location>
        <begin position="20"/>
        <end position="46"/>
    </location>
</feature>
<dbReference type="KEGG" id="pbd:PBOR_12870"/>
<dbReference type="HOGENOM" id="CLU_2539415_0_0_9"/>
<accession>A0A089LEZ2</accession>
<organism evidence="2 3">
    <name type="scientific">Paenibacillus borealis</name>
    <dbReference type="NCBI Taxonomy" id="160799"/>
    <lineage>
        <taxon>Bacteria</taxon>
        <taxon>Bacillati</taxon>
        <taxon>Bacillota</taxon>
        <taxon>Bacilli</taxon>
        <taxon>Bacillales</taxon>
        <taxon>Paenibacillaceae</taxon>
        <taxon>Paenibacillus</taxon>
    </lineage>
</organism>
<feature type="transmembrane region" description="Helical" evidence="1">
    <location>
        <begin position="52"/>
        <end position="70"/>
    </location>
</feature>